<proteinExistence type="predicted"/>
<name>A0A0M3JEX5_ANISI</name>
<protein>
    <submittedName>
        <fullName evidence="1">MitMem_reg domain-containing protein</fullName>
    </submittedName>
</protein>
<reference evidence="1" key="1">
    <citation type="submission" date="2017-02" db="UniProtKB">
        <authorList>
            <consortium name="WormBaseParasite"/>
        </authorList>
    </citation>
    <scope>IDENTIFICATION</scope>
</reference>
<dbReference type="WBParaSite" id="ASIM_0000617401-mRNA-1">
    <property type="protein sequence ID" value="ASIM_0000617401-mRNA-1"/>
    <property type="gene ID" value="ASIM_0000617401"/>
</dbReference>
<dbReference type="AlphaFoldDB" id="A0A0M3JEX5"/>
<organism evidence="1">
    <name type="scientific">Anisakis simplex</name>
    <name type="common">Herring worm</name>
    <dbReference type="NCBI Taxonomy" id="6269"/>
    <lineage>
        <taxon>Eukaryota</taxon>
        <taxon>Metazoa</taxon>
        <taxon>Ecdysozoa</taxon>
        <taxon>Nematoda</taxon>
        <taxon>Chromadorea</taxon>
        <taxon>Rhabditida</taxon>
        <taxon>Spirurina</taxon>
        <taxon>Ascaridomorpha</taxon>
        <taxon>Ascaridoidea</taxon>
        <taxon>Anisakidae</taxon>
        <taxon>Anisakis</taxon>
        <taxon>Anisakis simplex complex</taxon>
    </lineage>
</organism>
<sequence length="96" mass="10562">LNGYRKCASIAAHYGMSDVFDNLIIHLCKFSTLMTSAEGGAEQNLEMQRSGGLTEMTIQNAEQVSIAFGENNKAQMAAKAMFQLVHTHGDILREVR</sequence>
<accession>A0A0M3JEX5</accession>
<evidence type="ECO:0000313" key="1">
    <source>
        <dbReference type="WBParaSite" id="ASIM_0000617401-mRNA-1"/>
    </source>
</evidence>